<proteinExistence type="predicted"/>
<dbReference type="AlphaFoldDB" id="A0A4Y2A3C3"/>
<feature type="region of interest" description="Disordered" evidence="1">
    <location>
        <begin position="13"/>
        <end position="32"/>
    </location>
</feature>
<name>A0A4Y2A3C3_ARAVE</name>
<accession>A0A4Y2A3C3</accession>
<comment type="caution">
    <text evidence="2">The sequence shown here is derived from an EMBL/GenBank/DDBJ whole genome shotgun (WGS) entry which is preliminary data.</text>
</comment>
<reference evidence="2 3" key="1">
    <citation type="journal article" date="2019" name="Sci. Rep.">
        <title>Orb-weaving spider Araneus ventricosus genome elucidates the spidroin gene catalogue.</title>
        <authorList>
            <person name="Kono N."/>
            <person name="Nakamura H."/>
            <person name="Ohtoshi R."/>
            <person name="Moran D.A.P."/>
            <person name="Shinohara A."/>
            <person name="Yoshida Y."/>
            <person name="Fujiwara M."/>
            <person name="Mori M."/>
            <person name="Tomita M."/>
            <person name="Arakawa K."/>
        </authorList>
    </citation>
    <scope>NUCLEOTIDE SEQUENCE [LARGE SCALE GENOMIC DNA]</scope>
</reference>
<dbReference type="EMBL" id="BGPR01000005">
    <property type="protein sequence ID" value="GBL74351.1"/>
    <property type="molecule type" value="Genomic_DNA"/>
</dbReference>
<dbReference type="Proteomes" id="UP000499080">
    <property type="component" value="Unassembled WGS sequence"/>
</dbReference>
<evidence type="ECO:0000256" key="1">
    <source>
        <dbReference type="SAM" id="MobiDB-lite"/>
    </source>
</evidence>
<sequence>MKISTVDLSKLCQPRSAPHRPKKRNVTDPHDFQPSFHCPLDLFPLLSQQGPFAHNDGGWRAFDYCILLDEVMLTCLNEDTGVEINGAFSLWKGTGEVKNSF</sequence>
<gene>
    <name evidence="2" type="ORF">AVEN_235327_1</name>
</gene>
<keyword evidence="3" id="KW-1185">Reference proteome</keyword>
<organism evidence="2 3">
    <name type="scientific">Araneus ventricosus</name>
    <name type="common">Orbweaver spider</name>
    <name type="synonym">Epeira ventricosa</name>
    <dbReference type="NCBI Taxonomy" id="182803"/>
    <lineage>
        <taxon>Eukaryota</taxon>
        <taxon>Metazoa</taxon>
        <taxon>Ecdysozoa</taxon>
        <taxon>Arthropoda</taxon>
        <taxon>Chelicerata</taxon>
        <taxon>Arachnida</taxon>
        <taxon>Araneae</taxon>
        <taxon>Araneomorphae</taxon>
        <taxon>Entelegynae</taxon>
        <taxon>Araneoidea</taxon>
        <taxon>Araneidae</taxon>
        <taxon>Araneus</taxon>
    </lineage>
</organism>
<protein>
    <submittedName>
        <fullName evidence="2">Uncharacterized protein</fullName>
    </submittedName>
</protein>
<evidence type="ECO:0000313" key="3">
    <source>
        <dbReference type="Proteomes" id="UP000499080"/>
    </source>
</evidence>
<evidence type="ECO:0000313" key="2">
    <source>
        <dbReference type="EMBL" id="GBL74351.1"/>
    </source>
</evidence>